<accession>A0ACB8S9S2</accession>
<reference evidence="1" key="1">
    <citation type="submission" date="2021-02" db="EMBL/GenBank/DDBJ databases">
        <authorList>
            <consortium name="DOE Joint Genome Institute"/>
            <person name="Ahrendt S."/>
            <person name="Looney B.P."/>
            <person name="Miyauchi S."/>
            <person name="Morin E."/>
            <person name="Drula E."/>
            <person name="Courty P.E."/>
            <person name="Chicoki N."/>
            <person name="Fauchery L."/>
            <person name="Kohler A."/>
            <person name="Kuo A."/>
            <person name="Labutti K."/>
            <person name="Pangilinan J."/>
            <person name="Lipzen A."/>
            <person name="Riley R."/>
            <person name="Andreopoulos W."/>
            <person name="He G."/>
            <person name="Johnson J."/>
            <person name="Barry K.W."/>
            <person name="Grigoriev I.V."/>
            <person name="Nagy L."/>
            <person name="Hibbett D."/>
            <person name="Henrissat B."/>
            <person name="Matheny P.B."/>
            <person name="Labbe J."/>
            <person name="Martin F."/>
        </authorList>
    </citation>
    <scope>NUCLEOTIDE SEQUENCE</scope>
    <source>
        <strain evidence="1">FP105234-sp</strain>
    </source>
</reference>
<keyword evidence="2" id="KW-1185">Reference proteome</keyword>
<evidence type="ECO:0000313" key="1">
    <source>
        <dbReference type="EMBL" id="KAI0052661.1"/>
    </source>
</evidence>
<organism evidence="1 2">
    <name type="scientific">Auriscalpium vulgare</name>
    <dbReference type="NCBI Taxonomy" id="40419"/>
    <lineage>
        <taxon>Eukaryota</taxon>
        <taxon>Fungi</taxon>
        <taxon>Dikarya</taxon>
        <taxon>Basidiomycota</taxon>
        <taxon>Agaricomycotina</taxon>
        <taxon>Agaricomycetes</taxon>
        <taxon>Russulales</taxon>
        <taxon>Auriscalpiaceae</taxon>
        <taxon>Auriscalpium</taxon>
    </lineage>
</organism>
<comment type="caution">
    <text evidence="1">The sequence shown here is derived from an EMBL/GenBank/DDBJ whole genome shotgun (WGS) entry which is preliminary data.</text>
</comment>
<name>A0ACB8S9S2_9AGAM</name>
<protein>
    <submittedName>
        <fullName evidence="1">Uncharacterized protein</fullName>
    </submittedName>
</protein>
<sequence>MAPASPSPPVNEDSASALHELRAALPFLLIGVVILLVLVLVYASYFVLERKHLHSDPRQVFMRPSHSNPRADISSRMINTRVHTLHASMDFLCQGDPRSSPKMAWRHALSNAFGKTSDRGQVSKTLANFGDGFAVDRRNEIVKRRERREQAVVPWDGMAEYTFRITPRGAPEGILLLGSGARISTVRGRPSQPTTLPAVGSRGSVEPAQATYWQQPTLDSPLPVLRNSHSVAPEYIPMNLDMLSEGFSDTASTIGADTLPQPPEGLSTPERAYAAQRNIAEQFMQSIILEDNGQYPRQSAETNISRHDSV</sequence>
<gene>
    <name evidence="1" type="ORF">FA95DRAFT_1601703</name>
</gene>
<dbReference type="EMBL" id="MU275844">
    <property type="protein sequence ID" value="KAI0052661.1"/>
    <property type="molecule type" value="Genomic_DNA"/>
</dbReference>
<proteinExistence type="predicted"/>
<dbReference type="Proteomes" id="UP000814033">
    <property type="component" value="Unassembled WGS sequence"/>
</dbReference>
<evidence type="ECO:0000313" key="2">
    <source>
        <dbReference type="Proteomes" id="UP000814033"/>
    </source>
</evidence>
<reference evidence="1" key="2">
    <citation type="journal article" date="2022" name="New Phytol.">
        <title>Evolutionary transition to the ectomycorrhizal habit in the genomes of a hyperdiverse lineage of mushroom-forming fungi.</title>
        <authorList>
            <person name="Looney B."/>
            <person name="Miyauchi S."/>
            <person name="Morin E."/>
            <person name="Drula E."/>
            <person name="Courty P.E."/>
            <person name="Kohler A."/>
            <person name="Kuo A."/>
            <person name="LaButti K."/>
            <person name="Pangilinan J."/>
            <person name="Lipzen A."/>
            <person name="Riley R."/>
            <person name="Andreopoulos W."/>
            <person name="He G."/>
            <person name="Johnson J."/>
            <person name="Nolan M."/>
            <person name="Tritt A."/>
            <person name="Barry K.W."/>
            <person name="Grigoriev I.V."/>
            <person name="Nagy L.G."/>
            <person name="Hibbett D."/>
            <person name="Henrissat B."/>
            <person name="Matheny P.B."/>
            <person name="Labbe J."/>
            <person name="Martin F.M."/>
        </authorList>
    </citation>
    <scope>NUCLEOTIDE SEQUENCE</scope>
    <source>
        <strain evidence="1">FP105234-sp</strain>
    </source>
</reference>